<evidence type="ECO:0000313" key="3">
    <source>
        <dbReference type="Proteomes" id="UP001253595"/>
    </source>
</evidence>
<dbReference type="EMBL" id="JAVDVX010000003">
    <property type="protein sequence ID" value="MDR7089899.1"/>
    <property type="molecule type" value="Genomic_DNA"/>
</dbReference>
<sequence>MHLFFNHYFRVSIDVGVIFIVFVSSVLVLYVKLLSNRMENYFQFSIQFENNKKIIFKNKNNCFSYK</sequence>
<dbReference type="Proteomes" id="UP001253595">
    <property type="component" value="Unassembled WGS sequence"/>
</dbReference>
<proteinExistence type="predicted"/>
<evidence type="ECO:0000313" key="2">
    <source>
        <dbReference type="EMBL" id="MDR7089899.1"/>
    </source>
</evidence>
<protein>
    <submittedName>
        <fullName evidence="2">Uncharacterized protein</fullName>
    </submittedName>
</protein>
<evidence type="ECO:0000256" key="1">
    <source>
        <dbReference type="SAM" id="Phobius"/>
    </source>
</evidence>
<keyword evidence="1" id="KW-1133">Transmembrane helix</keyword>
<keyword evidence="3" id="KW-1185">Reference proteome</keyword>
<reference evidence="2 3" key="1">
    <citation type="submission" date="2023-07" db="EMBL/GenBank/DDBJ databases">
        <title>Sorghum-associated microbial communities from plants grown in Nebraska, USA.</title>
        <authorList>
            <person name="Schachtman D."/>
        </authorList>
    </citation>
    <scope>NUCLEOTIDE SEQUENCE [LARGE SCALE GENOMIC DNA]</scope>
    <source>
        <strain evidence="2 3">BE190</strain>
    </source>
</reference>
<feature type="transmembrane region" description="Helical" evidence="1">
    <location>
        <begin position="12"/>
        <end position="31"/>
    </location>
</feature>
<accession>A0ABU1UXH4</accession>
<name>A0ABU1UXH4_9GAMM</name>
<gene>
    <name evidence="2" type="ORF">J2X05_001921</name>
</gene>
<organism evidence="2 3">
    <name type="scientific">Cellvibrio fibrivorans</name>
    <dbReference type="NCBI Taxonomy" id="126350"/>
    <lineage>
        <taxon>Bacteria</taxon>
        <taxon>Pseudomonadati</taxon>
        <taxon>Pseudomonadota</taxon>
        <taxon>Gammaproteobacteria</taxon>
        <taxon>Cellvibrionales</taxon>
        <taxon>Cellvibrionaceae</taxon>
        <taxon>Cellvibrio</taxon>
    </lineage>
</organism>
<keyword evidence="1" id="KW-0472">Membrane</keyword>
<comment type="caution">
    <text evidence="2">The sequence shown here is derived from an EMBL/GenBank/DDBJ whole genome shotgun (WGS) entry which is preliminary data.</text>
</comment>
<keyword evidence="1" id="KW-0812">Transmembrane</keyword>